<proteinExistence type="predicted"/>
<protein>
    <recommendedName>
        <fullName evidence="4">TraB</fullName>
    </recommendedName>
</protein>
<name>A0A8K0P4H0_LADFU</name>
<dbReference type="EMBL" id="KZ308925">
    <property type="protein sequence ID" value="KAG8235565.1"/>
    <property type="molecule type" value="Genomic_DNA"/>
</dbReference>
<organism evidence="2 3">
    <name type="scientific">Ladona fulva</name>
    <name type="common">Scarce chaser dragonfly</name>
    <name type="synonym">Libellula fulva</name>
    <dbReference type="NCBI Taxonomy" id="123851"/>
    <lineage>
        <taxon>Eukaryota</taxon>
        <taxon>Metazoa</taxon>
        <taxon>Ecdysozoa</taxon>
        <taxon>Arthropoda</taxon>
        <taxon>Hexapoda</taxon>
        <taxon>Insecta</taxon>
        <taxon>Pterygota</taxon>
        <taxon>Palaeoptera</taxon>
        <taxon>Odonata</taxon>
        <taxon>Epiprocta</taxon>
        <taxon>Anisoptera</taxon>
        <taxon>Libelluloidea</taxon>
        <taxon>Libellulidae</taxon>
        <taxon>Ladona</taxon>
    </lineage>
</organism>
<evidence type="ECO:0000256" key="1">
    <source>
        <dbReference type="SAM" id="MobiDB-lite"/>
    </source>
</evidence>
<dbReference type="AlphaFoldDB" id="A0A8K0P4H0"/>
<feature type="region of interest" description="Disordered" evidence="1">
    <location>
        <begin position="44"/>
        <end position="65"/>
    </location>
</feature>
<feature type="non-terminal residue" evidence="2">
    <location>
        <position position="1"/>
    </location>
</feature>
<evidence type="ECO:0008006" key="4">
    <source>
        <dbReference type="Google" id="ProtNLM"/>
    </source>
</evidence>
<gene>
    <name evidence="2" type="ORF">J437_LFUL013115</name>
</gene>
<dbReference type="OrthoDB" id="48306at2759"/>
<reference evidence="2" key="2">
    <citation type="submission" date="2017-10" db="EMBL/GenBank/DDBJ databases">
        <title>Ladona fulva Genome sequencing and assembly.</title>
        <authorList>
            <person name="Murali S."/>
            <person name="Richards S."/>
            <person name="Bandaranaike D."/>
            <person name="Bellair M."/>
            <person name="Blankenburg K."/>
            <person name="Chao H."/>
            <person name="Dinh H."/>
            <person name="Doddapaneni H."/>
            <person name="Dugan-Rocha S."/>
            <person name="Elkadiri S."/>
            <person name="Gnanaolivu R."/>
            <person name="Hernandez B."/>
            <person name="Skinner E."/>
            <person name="Javaid M."/>
            <person name="Lee S."/>
            <person name="Li M."/>
            <person name="Ming W."/>
            <person name="Munidasa M."/>
            <person name="Muniz J."/>
            <person name="Nguyen L."/>
            <person name="Hughes D."/>
            <person name="Osuji N."/>
            <person name="Pu L.-L."/>
            <person name="Puazo M."/>
            <person name="Qu C."/>
            <person name="Quiroz J."/>
            <person name="Raj R."/>
            <person name="Weissenberger G."/>
            <person name="Xin Y."/>
            <person name="Zou X."/>
            <person name="Han Y."/>
            <person name="Worley K."/>
            <person name="Muzny D."/>
            <person name="Gibbs R."/>
        </authorList>
    </citation>
    <scope>NUCLEOTIDE SEQUENCE</scope>
    <source>
        <strain evidence="2">Sampled in the wild</strain>
    </source>
</reference>
<feature type="region of interest" description="Disordered" evidence="1">
    <location>
        <begin position="107"/>
        <end position="151"/>
    </location>
</feature>
<evidence type="ECO:0000313" key="2">
    <source>
        <dbReference type="EMBL" id="KAG8235565.1"/>
    </source>
</evidence>
<accession>A0A8K0P4H0</accession>
<keyword evidence="3" id="KW-1185">Reference proteome</keyword>
<reference evidence="2" key="1">
    <citation type="submission" date="2013-04" db="EMBL/GenBank/DDBJ databases">
        <authorList>
            <person name="Qu J."/>
            <person name="Murali S.C."/>
            <person name="Bandaranaike D."/>
            <person name="Bellair M."/>
            <person name="Blankenburg K."/>
            <person name="Chao H."/>
            <person name="Dinh H."/>
            <person name="Doddapaneni H."/>
            <person name="Downs B."/>
            <person name="Dugan-Rocha S."/>
            <person name="Elkadiri S."/>
            <person name="Gnanaolivu R.D."/>
            <person name="Hernandez B."/>
            <person name="Javaid M."/>
            <person name="Jayaseelan J.C."/>
            <person name="Lee S."/>
            <person name="Li M."/>
            <person name="Ming W."/>
            <person name="Munidasa M."/>
            <person name="Muniz J."/>
            <person name="Nguyen L."/>
            <person name="Ongeri F."/>
            <person name="Osuji N."/>
            <person name="Pu L.-L."/>
            <person name="Puazo M."/>
            <person name="Qu C."/>
            <person name="Quiroz J."/>
            <person name="Raj R."/>
            <person name="Weissenberger G."/>
            <person name="Xin Y."/>
            <person name="Zou X."/>
            <person name="Han Y."/>
            <person name="Richards S."/>
            <person name="Worley K."/>
            <person name="Muzny D."/>
            <person name="Gibbs R."/>
        </authorList>
    </citation>
    <scope>NUCLEOTIDE SEQUENCE</scope>
    <source>
        <strain evidence="2">Sampled in the wild</strain>
    </source>
</reference>
<feature type="compositionally biased region" description="Polar residues" evidence="1">
    <location>
        <begin position="44"/>
        <end position="61"/>
    </location>
</feature>
<dbReference type="Proteomes" id="UP000792457">
    <property type="component" value="Unassembled WGS sequence"/>
</dbReference>
<sequence>MENAADPATPSVSTSLYTTANASTLEANTSVKSELGDSILILENPNSNDNSFNPEEQNNATICLDSSGDISSSSIVELSNTSTPMVPSSKRKLEKNIDERSFSVVIDDGGLNASSGEDSELDLGEESEETVELSNLPPGESSSALPDTVTLLTTPDGGSVYLVGTAHFSKESQDDVAK</sequence>
<comment type="caution">
    <text evidence="2">The sequence shown here is derived from an EMBL/GenBank/DDBJ whole genome shotgun (WGS) entry which is preliminary data.</text>
</comment>
<evidence type="ECO:0000313" key="3">
    <source>
        <dbReference type="Proteomes" id="UP000792457"/>
    </source>
</evidence>
<feature type="compositionally biased region" description="Acidic residues" evidence="1">
    <location>
        <begin position="117"/>
        <end position="131"/>
    </location>
</feature>